<dbReference type="KEGG" id="pbr:PB2503_08804"/>
<name>E0TC23_PARBH</name>
<dbReference type="RefSeq" id="WP_013300790.1">
    <property type="nucleotide sequence ID" value="NC_014414.1"/>
</dbReference>
<evidence type="ECO:0000313" key="1">
    <source>
        <dbReference type="EMBL" id="ADM09816.1"/>
    </source>
</evidence>
<dbReference type="EMBL" id="CP002156">
    <property type="protein sequence ID" value="ADM09816.1"/>
    <property type="molecule type" value="Genomic_DNA"/>
</dbReference>
<dbReference type="AlphaFoldDB" id="E0TC23"/>
<evidence type="ECO:0008006" key="3">
    <source>
        <dbReference type="Google" id="ProtNLM"/>
    </source>
</evidence>
<evidence type="ECO:0000313" key="2">
    <source>
        <dbReference type="Proteomes" id="UP000001302"/>
    </source>
</evidence>
<gene>
    <name evidence="1" type="ordered locus">PB2503_08804</name>
</gene>
<dbReference type="OrthoDB" id="7390113at2"/>
<dbReference type="STRING" id="314260.PB2503_08804"/>
<sequence length="230" mass="23947">MSQPSLPFPEAPIVPPFHEGAATKAALASLNAWYERALRSGAEGGGLTLAVLWGGYGVGKSRLAAEFGRRVGATFLAGPTLSGLPPRSALPLVVIDDADQASLGALFAYVNAALSRPQPTLVIGRSRPGRWGGGEDETGVQDLRSRLMGGTVIELDPPEQTAIIQVLAIALRDAGLTVPPALIEETGGRLCRRFVAPLTIAATARRLAGPGKTPRSLLEQALKSNPEQCG</sequence>
<reference evidence="2" key="1">
    <citation type="submission" date="2010-08" db="EMBL/GenBank/DDBJ databases">
        <title>Genome sequence of Parvularcula bermudensis HTCC2503.</title>
        <authorList>
            <person name="Kang D.-M."/>
            <person name="Oh H.-M."/>
            <person name="Cho J.-C."/>
        </authorList>
    </citation>
    <scope>NUCLEOTIDE SEQUENCE [LARGE SCALE GENOMIC DNA]</scope>
    <source>
        <strain evidence="2">ATCC BAA-594 / HTCC2503 / KCTC 12087</strain>
    </source>
</reference>
<protein>
    <recommendedName>
        <fullName evidence="3">Chromosomal replication initiator protein DnaA domain-containing protein</fullName>
    </recommendedName>
</protein>
<proteinExistence type="predicted"/>
<reference evidence="1 2" key="2">
    <citation type="journal article" date="2011" name="J. Bacteriol.">
        <title>Complete genome sequence of strain HTCC2503T of Parvularcula bermudensis, the type species of the order "Parvularculales" in the class Alphaproteobacteria.</title>
        <authorList>
            <person name="Oh H.M."/>
            <person name="Kang I."/>
            <person name="Vergin K.L."/>
            <person name="Kang D."/>
            <person name="Rhee K.H."/>
            <person name="Giovannoni S.J."/>
            <person name="Cho J.C."/>
        </authorList>
    </citation>
    <scope>NUCLEOTIDE SEQUENCE [LARGE SCALE GENOMIC DNA]</scope>
    <source>
        <strain evidence="2">ATCC BAA-594 / HTCC2503 / KCTC 12087</strain>
    </source>
</reference>
<dbReference type="Proteomes" id="UP000001302">
    <property type="component" value="Chromosome"/>
</dbReference>
<dbReference type="Gene3D" id="3.40.50.300">
    <property type="entry name" value="P-loop containing nucleotide triphosphate hydrolases"/>
    <property type="match status" value="1"/>
</dbReference>
<organism evidence="1 2">
    <name type="scientific">Parvularcula bermudensis (strain ATCC BAA-594 / HTCC2503 / KCTC 12087)</name>
    <dbReference type="NCBI Taxonomy" id="314260"/>
    <lineage>
        <taxon>Bacteria</taxon>
        <taxon>Pseudomonadati</taxon>
        <taxon>Pseudomonadota</taxon>
        <taxon>Alphaproteobacteria</taxon>
        <taxon>Parvularculales</taxon>
        <taxon>Parvularculaceae</taxon>
        <taxon>Parvularcula</taxon>
    </lineage>
</organism>
<keyword evidence="2" id="KW-1185">Reference proteome</keyword>
<accession>E0TC23</accession>
<dbReference type="HOGENOM" id="CLU_1203887_0_0_5"/>
<dbReference type="SUPFAM" id="SSF52540">
    <property type="entry name" value="P-loop containing nucleoside triphosphate hydrolases"/>
    <property type="match status" value="1"/>
</dbReference>
<dbReference type="InterPro" id="IPR027417">
    <property type="entry name" value="P-loop_NTPase"/>
</dbReference>